<protein>
    <submittedName>
        <fullName evidence="2">Uncharacterized protein</fullName>
    </submittedName>
</protein>
<dbReference type="Proteomes" id="UP001205998">
    <property type="component" value="Unassembled WGS sequence"/>
</dbReference>
<evidence type="ECO:0000256" key="1">
    <source>
        <dbReference type="SAM" id="MobiDB-lite"/>
    </source>
</evidence>
<keyword evidence="3" id="KW-1185">Reference proteome</keyword>
<proteinExistence type="predicted"/>
<dbReference type="EMBL" id="MU578092">
    <property type="protein sequence ID" value="KAI5609484.1"/>
    <property type="molecule type" value="Genomic_DNA"/>
</dbReference>
<accession>A0AAD5A3W7</accession>
<feature type="region of interest" description="Disordered" evidence="1">
    <location>
        <begin position="163"/>
        <end position="200"/>
    </location>
</feature>
<sequence>MKKWHDWTKGGLQWPEEGSFNEEKCRKLKDWIECWEEGKKEKTEKVRRKQEIVDWFEKEGKKRQKLDEPIKEKEKRKPPCNCQIDCYCKTGETASERKQERENVGTAPPWEKCGEQQKPPQYNEKSPGYISGLYPQLPYSNETPGKVTLELTGGMVEGFIRSAYRTEPNEGEGVTKNERSTTNVRTRQNKAKGKSRFKKE</sequence>
<name>A0AAD5A3W7_SILAS</name>
<feature type="compositionally biased region" description="Basic residues" evidence="1">
    <location>
        <begin position="187"/>
        <end position="200"/>
    </location>
</feature>
<dbReference type="AlphaFoldDB" id="A0AAD5A3W7"/>
<comment type="caution">
    <text evidence="2">The sequence shown here is derived from an EMBL/GenBank/DDBJ whole genome shotgun (WGS) entry which is preliminary data.</text>
</comment>
<feature type="region of interest" description="Disordered" evidence="1">
    <location>
        <begin position="93"/>
        <end position="129"/>
    </location>
</feature>
<evidence type="ECO:0000313" key="3">
    <source>
        <dbReference type="Proteomes" id="UP001205998"/>
    </source>
</evidence>
<feature type="compositionally biased region" description="Basic and acidic residues" evidence="1">
    <location>
        <begin position="94"/>
        <end position="103"/>
    </location>
</feature>
<evidence type="ECO:0000313" key="2">
    <source>
        <dbReference type="EMBL" id="KAI5609484.1"/>
    </source>
</evidence>
<reference evidence="2" key="1">
    <citation type="submission" date="2018-07" db="EMBL/GenBank/DDBJ databases">
        <title>Comparative genomics of catfishes provides insights into carnivory and benthic adaptation.</title>
        <authorList>
            <person name="Zhang Y."/>
            <person name="Wang D."/>
            <person name="Peng Z."/>
            <person name="Zheng S."/>
            <person name="Shao F."/>
            <person name="Tao W."/>
        </authorList>
    </citation>
    <scope>NUCLEOTIDE SEQUENCE</scope>
    <source>
        <strain evidence="2">Chongqing</strain>
    </source>
</reference>
<gene>
    <name evidence="2" type="ORF">C0J50_9478</name>
</gene>
<organism evidence="2 3">
    <name type="scientific">Silurus asotus</name>
    <name type="common">Amur catfish</name>
    <name type="synonym">Parasilurus asotus</name>
    <dbReference type="NCBI Taxonomy" id="30991"/>
    <lineage>
        <taxon>Eukaryota</taxon>
        <taxon>Metazoa</taxon>
        <taxon>Chordata</taxon>
        <taxon>Craniata</taxon>
        <taxon>Vertebrata</taxon>
        <taxon>Euteleostomi</taxon>
        <taxon>Actinopterygii</taxon>
        <taxon>Neopterygii</taxon>
        <taxon>Teleostei</taxon>
        <taxon>Ostariophysi</taxon>
        <taxon>Siluriformes</taxon>
        <taxon>Siluridae</taxon>
        <taxon>Silurus</taxon>
    </lineage>
</organism>